<evidence type="ECO:0000256" key="1">
    <source>
        <dbReference type="ARBA" id="ARBA00004251"/>
    </source>
</evidence>
<keyword evidence="2" id="KW-1003">Cell membrane</keyword>
<dbReference type="SUPFAM" id="SSF48726">
    <property type="entry name" value="Immunoglobulin"/>
    <property type="match status" value="1"/>
</dbReference>
<dbReference type="AlphaFoldDB" id="A0AAV1FGT8"/>
<keyword evidence="9" id="KW-0325">Glycoprotein</keyword>
<evidence type="ECO:0000256" key="7">
    <source>
        <dbReference type="ARBA" id="ARBA00023157"/>
    </source>
</evidence>
<keyword evidence="6 12" id="KW-0472">Membrane</keyword>
<protein>
    <submittedName>
        <fullName evidence="15">ICOS ligand-like isoform X3</fullName>
    </submittedName>
</protein>
<dbReference type="InterPro" id="IPR013162">
    <property type="entry name" value="CD80_C2-set"/>
</dbReference>
<dbReference type="GO" id="GO:0042102">
    <property type="term" value="P:positive regulation of T cell proliferation"/>
    <property type="evidence" value="ECO:0007669"/>
    <property type="project" value="TreeGrafter"/>
</dbReference>
<feature type="region of interest" description="Disordered" evidence="11">
    <location>
        <begin position="278"/>
        <end position="311"/>
    </location>
</feature>
<keyword evidence="10" id="KW-0393">Immunoglobulin domain</keyword>
<evidence type="ECO:0000256" key="6">
    <source>
        <dbReference type="ARBA" id="ARBA00023136"/>
    </source>
</evidence>
<dbReference type="GO" id="GO:0009897">
    <property type="term" value="C:external side of plasma membrane"/>
    <property type="evidence" value="ECO:0007669"/>
    <property type="project" value="TreeGrafter"/>
</dbReference>
<reference evidence="15" key="1">
    <citation type="submission" date="2023-08" db="EMBL/GenBank/DDBJ databases">
        <authorList>
            <person name="Alioto T."/>
            <person name="Alioto T."/>
            <person name="Gomez Garrido J."/>
        </authorList>
    </citation>
    <scope>NUCLEOTIDE SEQUENCE</scope>
</reference>
<evidence type="ECO:0000256" key="5">
    <source>
        <dbReference type="ARBA" id="ARBA00022989"/>
    </source>
</evidence>
<dbReference type="EMBL" id="OY660870">
    <property type="protein sequence ID" value="CAJ1059874.1"/>
    <property type="molecule type" value="Genomic_DNA"/>
</dbReference>
<sequence>MPGPGGLWSAGLLLCVLGVCACLGEECVLGIVGRPIFLPCFYPQLLTSVNVSIEWRRDEEVVLRATWREDGDVEEWSVNRASVSAQALQTGNISLELPSVYPEHNKTNFSLFIISEGNHSVALCSVCLRIAASFSFPQLQREEAVQGNQTSFLCHSSGGFPEPEVRWLIDNTSEPPEGAVKTVVTPVPDTQLYNITSHLMVNISKDTSVSCSIENLTMNETVTATSIGADDSPVVSRASEAMWIFSTALSVVVGVMVVIGVGYQIHLDRISKRKKKEYQYEQQHSNRRYKRRFPNKEETEAMTSEKIETDV</sequence>
<feature type="signal peptide" evidence="13">
    <location>
        <begin position="1"/>
        <end position="24"/>
    </location>
</feature>
<evidence type="ECO:0000256" key="11">
    <source>
        <dbReference type="SAM" id="MobiDB-lite"/>
    </source>
</evidence>
<keyword evidence="8" id="KW-0675">Receptor</keyword>
<feature type="domain" description="Ig-like" evidence="14">
    <location>
        <begin position="137"/>
        <end position="223"/>
    </location>
</feature>
<evidence type="ECO:0000256" key="8">
    <source>
        <dbReference type="ARBA" id="ARBA00023170"/>
    </source>
</evidence>
<evidence type="ECO:0000313" key="16">
    <source>
        <dbReference type="Proteomes" id="UP001178508"/>
    </source>
</evidence>
<dbReference type="InterPro" id="IPR007110">
    <property type="entry name" value="Ig-like_dom"/>
</dbReference>
<keyword evidence="7" id="KW-1015">Disulfide bond</keyword>
<accession>A0AAV1FGT8</accession>
<evidence type="ECO:0000259" key="14">
    <source>
        <dbReference type="PROSITE" id="PS50835"/>
    </source>
</evidence>
<gene>
    <name evidence="15" type="ORF">XNOV1_A030966</name>
</gene>
<dbReference type="Gene3D" id="2.60.40.10">
    <property type="entry name" value="Immunoglobulins"/>
    <property type="match status" value="2"/>
</dbReference>
<organism evidence="15 16">
    <name type="scientific">Xyrichtys novacula</name>
    <name type="common">Pearly razorfish</name>
    <name type="synonym">Hemipteronotus novacula</name>
    <dbReference type="NCBI Taxonomy" id="13765"/>
    <lineage>
        <taxon>Eukaryota</taxon>
        <taxon>Metazoa</taxon>
        <taxon>Chordata</taxon>
        <taxon>Craniata</taxon>
        <taxon>Vertebrata</taxon>
        <taxon>Euteleostomi</taxon>
        <taxon>Actinopterygii</taxon>
        <taxon>Neopterygii</taxon>
        <taxon>Teleostei</taxon>
        <taxon>Neoteleostei</taxon>
        <taxon>Acanthomorphata</taxon>
        <taxon>Eupercaria</taxon>
        <taxon>Labriformes</taxon>
        <taxon>Labridae</taxon>
        <taxon>Xyrichtys</taxon>
    </lineage>
</organism>
<dbReference type="InterPro" id="IPR013783">
    <property type="entry name" value="Ig-like_fold"/>
</dbReference>
<name>A0AAV1FGT8_XYRNO</name>
<evidence type="ECO:0000313" key="15">
    <source>
        <dbReference type="EMBL" id="CAJ1059874.1"/>
    </source>
</evidence>
<feature type="chain" id="PRO_5043998823" evidence="13">
    <location>
        <begin position="25"/>
        <end position="311"/>
    </location>
</feature>
<dbReference type="GO" id="GO:0071222">
    <property type="term" value="P:cellular response to lipopolysaccharide"/>
    <property type="evidence" value="ECO:0007669"/>
    <property type="project" value="TreeGrafter"/>
</dbReference>
<keyword evidence="5 12" id="KW-1133">Transmembrane helix</keyword>
<keyword evidence="16" id="KW-1185">Reference proteome</keyword>
<dbReference type="GO" id="GO:0007166">
    <property type="term" value="P:cell surface receptor signaling pathway"/>
    <property type="evidence" value="ECO:0007669"/>
    <property type="project" value="TreeGrafter"/>
</dbReference>
<dbReference type="InterPro" id="IPR036179">
    <property type="entry name" value="Ig-like_dom_sf"/>
</dbReference>
<evidence type="ECO:0000256" key="12">
    <source>
        <dbReference type="SAM" id="Phobius"/>
    </source>
</evidence>
<dbReference type="PROSITE" id="PS50835">
    <property type="entry name" value="IG_LIKE"/>
    <property type="match status" value="1"/>
</dbReference>
<dbReference type="Pfam" id="PF08205">
    <property type="entry name" value="C2-set_2"/>
    <property type="match status" value="1"/>
</dbReference>
<feature type="transmembrane region" description="Helical" evidence="12">
    <location>
        <begin position="242"/>
        <end position="265"/>
    </location>
</feature>
<dbReference type="PANTHER" id="PTHR25466">
    <property type="entry name" value="T-LYMPHOCYTE ACTIVATION ANTIGEN"/>
    <property type="match status" value="1"/>
</dbReference>
<feature type="compositionally biased region" description="Basic and acidic residues" evidence="11">
    <location>
        <begin position="294"/>
        <end position="311"/>
    </location>
</feature>
<dbReference type="Proteomes" id="UP001178508">
    <property type="component" value="Chromosome 7"/>
</dbReference>
<keyword evidence="3 12" id="KW-0812">Transmembrane</keyword>
<evidence type="ECO:0000256" key="3">
    <source>
        <dbReference type="ARBA" id="ARBA00022692"/>
    </source>
</evidence>
<evidence type="ECO:0000256" key="9">
    <source>
        <dbReference type="ARBA" id="ARBA00023180"/>
    </source>
</evidence>
<evidence type="ECO:0000256" key="13">
    <source>
        <dbReference type="SAM" id="SignalP"/>
    </source>
</evidence>
<dbReference type="GO" id="GO:0042130">
    <property type="term" value="P:negative regulation of T cell proliferation"/>
    <property type="evidence" value="ECO:0007669"/>
    <property type="project" value="TreeGrafter"/>
</dbReference>
<dbReference type="GO" id="GO:0006955">
    <property type="term" value="P:immune response"/>
    <property type="evidence" value="ECO:0007669"/>
    <property type="project" value="TreeGrafter"/>
</dbReference>
<comment type="subcellular location">
    <subcellularLocation>
        <location evidence="1">Cell membrane</location>
        <topology evidence="1">Single-pass type I membrane protein</topology>
    </subcellularLocation>
</comment>
<dbReference type="InterPro" id="IPR051713">
    <property type="entry name" value="T-cell_Activation_Regulation"/>
</dbReference>
<evidence type="ECO:0000256" key="10">
    <source>
        <dbReference type="ARBA" id="ARBA00023319"/>
    </source>
</evidence>
<evidence type="ECO:0000256" key="2">
    <source>
        <dbReference type="ARBA" id="ARBA00022475"/>
    </source>
</evidence>
<dbReference type="GO" id="GO:0031295">
    <property type="term" value="P:T cell costimulation"/>
    <property type="evidence" value="ECO:0007669"/>
    <property type="project" value="TreeGrafter"/>
</dbReference>
<evidence type="ECO:0000256" key="4">
    <source>
        <dbReference type="ARBA" id="ARBA00022729"/>
    </source>
</evidence>
<dbReference type="PANTHER" id="PTHR25466:SF2">
    <property type="entry name" value="T-LYMPHOCYTE ACTIVATION ANTIGEN CD86"/>
    <property type="match status" value="1"/>
</dbReference>
<proteinExistence type="predicted"/>
<keyword evidence="4 13" id="KW-0732">Signal</keyword>